<dbReference type="SMART" id="SM00788">
    <property type="entry name" value="Adenylsucc_synt"/>
    <property type="match status" value="1"/>
</dbReference>
<accession>A0A927MY70</accession>
<keyword evidence="4 7" id="KW-0658">Purine biosynthesis</keyword>
<dbReference type="HAMAP" id="MF_00011">
    <property type="entry name" value="Adenylosucc_synth"/>
    <property type="match status" value="1"/>
</dbReference>
<feature type="binding site" description="in other chain" evidence="7">
    <location>
        <begin position="192"/>
        <end position="195"/>
    </location>
    <ligand>
        <name>IMP</name>
        <dbReference type="ChEBI" id="CHEBI:58053"/>
        <note>ligand shared between dimeric partners</note>
    </ligand>
</feature>
<gene>
    <name evidence="7" type="primary">purA</name>
    <name evidence="8" type="ORF">HEB94_005544</name>
</gene>
<feature type="active site" description="Proton donor" evidence="7">
    <location>
        <position position="195"/>
    </location>
</feature>
<feature type="binding site" evidence="7">
    <location>
        <position position="425"/>
    </location>
    <ligand>
        <name>GTP</name>
        <dbReference type="ChEBI" id="CHEBI:37565"/>
    </ligand>
</feature>
<evidence type="ECO:0000256" key="7">
    <source>
        <dbReference type="HAMAP-Rule" id="MF_00011"/>
    </source>
</evidence>
<dbReference type="Gene3D" id="3.90.170.10">
    <property type="entry name" value="Adenylosuccinate Synthetase, subunit A, domain 3"/>
    <property type="match status" value="1"/>
</dbReference>
<organism evidence="8 9">
    <name type="scientific">Actinopolymorpha pittospori</name>
    <dbReference type="NCBI Taxonomy" id="648752"/>
    <lineage>
        <taxon>Bacteria</taxon>
        <taxon>Bacillati</taxon>
        <taxon>Actinomycetota</taxon>
        <taxon>Actinomycetes</taxon>
        <taxon>Propionibacteriales</taxon>
        <taxon>Actinopolymorphaceae</taxon>
        <taxon>Actinopolymorpha</taxon>
    </lineage>
</organism>
<keyword evidence="7" id="KW-0963">Cytoplasm</keyword>
<feature type="binding site" description="in other chain" evidence="7">
    <location>
        <position position="332"/>
    </location>
    <ligand>
        <name>IMP</name>
        <dbReference type="ChEBI" id="CHEBI:58053"/>
        <note>ligand shared between dimeric partners</note>
    </ligand>
</feature>
<keyword evidence="2 7" id="KW-0479">Metal-binding</keyword>
<keyword evidence="9" id="KW-1185">Reference proteome</keyword>
<evidence type="ECO:0000256" key="1">
    <source>
        <dbReference type="ARBA" id="ARBA00022598"/>
    </source>
</evidence>
<keyword evidence="1 7" id="KW-0436">Ligase</keyword>
<sequence length="506" mass="55427">MQELADYRGIQLPAERRAMQDFGDALDKETNGQWVAQGVSRLIASSNRSTKLVIVDSVRHRSQIDALRSAYPGRFFHIHVHAPAKVLDWRYRQRGTGSGFAELPSYSAVAQNKTEREVAQLHAEADVAIDTDRCTAADVEIRAAAALRLLSRRDVRLVDVIIGSQYGSEGKGNIAYYLADEYQVLMRVGGPNAGHKVPTTPAYTHCLLPSGTLANSRATLLIGPGATLDLTQLHKEIAECGVSIGRLFIDPQAMIIEAADIAAEEVLVKGIGSTGKGGGAATARRILGRHGGEPPVRLARDVAELQSWLRSAADVLDAAFRSQHRVLLEGTQGTGLSLFHGSYPYVTGRDTTTAGCLAEAGISPSRVRRVIMVTRSYPIRVKSPDDSTSGYMSQELDWADIADRSGVDVDELLKVELGSRSHKLRRVGEFDWQLLRRSAELNGATDIALTFADYLNVTNRAARRYNQLDQATTHFIEEIEQVSGAPVTLISTRFDPRSVIDRRTWE</sequence>
<reference evidence="8" key="1">
    <citation type="submission" date="2020-10" db="EMBL/GenBank/DDBJ databases">
        <title>Sequencing the genomes of 1000 actinobacteria strains.</title>
        <authorList>
            <person name="Klenk H.-P."/>
        </authorList>
    </citation>
    <scope>NUCLEOTIDE SEQUENCE</scope>
    <source>
        <strain evidence="8">DSM 45354</strain>
    </source>
</reference>
<evidence type="ECO:0000256" key="2">
    <source>
        <dbReference type="ARBA" id="ARBA00022723"/>
    </source>
</evidence>
<feature type="binding site" description="in other chain" evidence="7">
    <location>
        <position position="347"/>
    </location>
    <ligand>
        <name>IMP</name>
        <dbReference type="ChEBI" id="CHEBI:58053"/>
        <note>ligand shared between dimeric partners</note>
    </ligand>
</feature>
<dbReference type="Pfam" id="PF00709">
    <property type="entry name" value="Adenylsucc_synt"/>
    <property type="match status" value="2"/>
</dbReference>
<dbReference type="InterPro" id="IPR042109">
    <property type="entry name" value="Adenylosuccinate_synth_dom1"/>
</dbReference>
<comment type="caution">
    <text evidence="7">Lacks conserved residue(s) required for the propagation of feature annotation.</text>
</comment>
<feature type="binding site" evidence="7">
    <location>
        <begin position="419"/>
        <end position="425"/>
    </location>
    <ligand>
        <name>substrate</name>
    </ligand>
</feature>
<dbReference type="InterPro" id="IPR001114">
    <property type="entry name" value="Adenylosuccinate_synthetase"/>
</dbReference>
<dbReference type="EMBL" id="JADBEM010000001">
    <property type="protein sequence ID" value="MBE1608696.1"/>
    <property type="molecule type" value="Genomic_DNA"/>
</dbReference>
<feature type="binding site" description="in other chain" evidence="7">
    <location>
        <position position="274"/>
    </location>
    <ligand>
        <name>IMP</name>
        <dbReference type="ChEBI" id="CHEBI:58053"/>
        <note>ligand shared between dimeric partners</note>
    </ligand>
</feature>
<dbReference type="Gene3D" id="3.40.440.10">
    <property type="entry name" value="Adenylosuccinate Synthetase, subunit A, domain 1"/>
    <property type="match status" value="2"/>
</dbReference>
<dbReference type="Gene3D" id="3.40.50.300">
    <property type="entry name" value="P-loop containing nucleotide triphosphate hydrolases"/>
    <property type="match status" value="1"/>
</dbReference>
<name>A0A927MY70_9ACTN</name>
<evidence type="ECO:0000256" key="5">
    <source>
        <dbReference type="ARBA" id="ARBA00022842"/>
    </source>
</evidence>
<dbReference type="GO" id="GO:0046040">
    <property type="term" value="P:IMP metabolic process"/>
    <property type="evidence" value="ECO:0007669"/>
    <property type="project" value="TreeGrafter"/>
</dbReference>
<dbReference type="PANTHER" id="PTHR11846:SF0">
    <property type="entry name" value="ADENYLOSUCCINATE SYNTHETASE"/>
    <property type="match status" value="1"/>
</dbReference>
<evidence type="ECO:0000313" key="9">
    <source>
        <dbReference type="Proteomes" id="UP000638648"/>
    </source>
</evidence>
<comment type="cofactor">
    <cofactor evidence="7">
        <name>Mg(2+)</name>
        <dbReference type="ChEBI" id="CHEBI:18420"/>
    </cofactor>
    <text evidence="7">Binds 1 Mg(2+) ion per subunit.</text>
</comment>
<evidence type="ECO:0000256" key="4">
    <source>
        <dbReference type="ARBA" id="ARBA00022755"/>
    </source>
</evidence>
<dbReference type="PANTHER" id="PTHR11846">
    <property type="entry name" value="ADENYLOSUCCINATE SYNTHETASE"/>
    <property type="match status" value="1"/>
</dbReference>
<feature type="binding site" evidence="7">
    <location>
        <position position="194"/>
    </location>
    <ligand>
        <name>Mg(2+)</name>
        <dbReference type="ChEBI" id="CHEBI:18420"/>
    </ligand>
</feature>
<dbReference type="SUPFAM" id="SSF52540">
    <property type="entry name" value="P-loop containing nucleoside triphosphate hydrolases"/>
    <property type="match status" value="1"/>
</dbReference>
<comment type="function">
    <text evidence="7">Plays an important role in the de novo pathway of purine nucleotide biosynthesis. Catalyzes the first committed step in the biosynthesis of AMP from IMP.</text>
</comment>
<dbReference type="AlphaFoldDB" id="A0A927MY70"/>
<dbReference type="InterPro" id="IPR042111">
    <property type="entry name" value="Adenylosuccinate_synth_dom3"/>
</dbReference>
<feature type="binding site" evidence="7">
    <location>
        <begin position="194"/>
        <end position="196"/>
    </location>
    <ligand>
        <name>GTP</name>
        <dbReference type="ChEBI" id="CHEBI:37565"/>
    </ligand>
</feature>
<keyword evidence="3 7" id="KW-0547">Nucleotide-binding</keyword>
<keyword evidence="5 7" id="KW-0460">Magnesium</keyword>
<evidence type="ECO:0000256" key="3">
    <source>
        <dbReference type="ARBA" id="ARBA00022741"/>
    </source>
</evidence>
<feature type="binding site" evidence="7">
    <location>
        <begin position="451"/>
        <end position="453"/>
    </location>
    <ligand>
        <name>GTP</name>
        <dbReference type="ChEBI" id="CHEBI:37565"/>
    </ligand>
</feature>
<comment type="caution">
    <text evidence="8">The sequence shown here is derived from an EMBL/GenBank/DDBJ whole genome shotgun (WGS) entry which is preliminary data.</text>
</comment>
<dbReference type="GO" id="GO:0004019">
    <property type="term" value="F:adenylosuccinate synthase activity"/>
    <property type="evidence" value="ECO:0007669"/>
    <property type="project" value="UniProtKB-UniRule"/>
</dbReference>
<comment type="similarity">
    <text evidence="7">Belongs to the adenylosuccinate synthetase family.</text>
</comment>
<dbReference type="InterPro" id="IPR027417">
    <property type="entry name" value="P-loop_NTPase"/>
</dbReference>
<comment type="subunit">
    <text evidence="7">Homodimer.</text>
</comment>
<comment type="catalytic activity">
    <reaction evidence="7">
        <text>IMP + L-aspartate + GTP = N(6)-(1,2-dicarboxyethyl)-AMP + GDP + phosphate + 2 H(+)</text>
        <dbReference type="Rhea" id="RHEA:15753"/>
        <dbReference type="ChEBI" id="CHEBI:15378"/>
        <dbReference type="ChEBI" id="CHEBI:29991"/>
        <dbReference type="ChEBI" id="CHEBI:37565"/>
        <dbReference type="ChEBI" id="CHEBI:43474"/>
        <dbReference type="ChEBI" id="CHEBI:57567"/>
        <dbReference type="ChEBI" id="CHEBI:58053"/>
        <dbReference type="ChEBI" id="CHEBI:58189"/>
        <dbReference type="EC" id="6.3.4.4"/>
    </reaction>
</comment>
<dbReference type="Proteomes" id="UP000638648">
    <property type="component" value="Unassembled WGS sequence"/>
</dbReference>
<protein>
    <recommendedName>
        <fullName evidence="7">Adenylosuccinate synthetase</fullName>
        <shortName evidence="7">AMPSase</shortName>
        <shortName evidence="7">AdSS</shortName>
        <ecNumber evidence="7">6.3.4.4</ecNumber>
    </recommendedName>
    <alternativeName>
        <fullName evidence="7">IMP--aspartate ligase</fullName>
    </alternativeName>
</protein>
<dbReference type="EC" id="6.3.4.4" evidence="7"/>
<feature type="binding site" description="in other chain" evidence="7">
    <location>
        <position position="423"/>
    </location>
    <ligand>
        <name>IMP</name>
        <dbReference type="ChEBI" id="CHEBI:58053"/>
        <note>ligand shared between dimeric partners</note>
    </ligand>
</feature>
<comment type="pathway">
    <text evidence="7">Purine metabolism; AMP biosynthesis via de novo pathway; AMP from IMP: step 1/2.</text>
</comment>
<keyword evidence="6 7" id="KW-0342">GTP-binding</keyword>
<evidence type="ECO:0000313" key="8">
    <source>
        <dbReference type="EMBL" id="MBE1608696.1"/>
    </source>
</evidence>
<dbReference type="GO" id="GO:0000287">
    <property type="term" value="F:magnesium ion binding"/>
    <property type="evidence" value="ECO:0007669"/>
    <property type="project" value="UniProtKB-UniRule"/>
</dbReference>
<comment type="subcellular location">
    <subcellularLocation>
        <location evidence="7">Cytoplasm</location>
    </subcellularLocation>
</comment>
<evidence type="ECO:0000256" key="6">
    <source>
        <dbReference type="ARBA" id="ARBA00023134"/>
    </source>
</evidence>
<dbReference type="GO" id="GO:0005525">
    <property type="term" value="F:GTP binding"/>
    <property type="evidence" value="ECO:0007669"/>
    <property type="project" value="UniProtKB-UniRule"/>
</dbReference>
<dbReference type="GO" id="GO:0005737">
    <property type="term" value="C:cytoplasm"/>
    <property type="evidence" value="ECO:0007669"/>
    <property type="project" value="UniProtKB-SubCell"/>
</dbReference>
<dbReference type="GO" id="GO:0044208">
    <property type="term" value="P:'de novo' AMP biosynthetic process"/>
    <property type="evidence" value="ECO:0007669"/>
    <property type="project" value="UniProtKB-UniRule"/>
</dbReference>
<proteinExistence type="inferred from homology"/>